<dbReference type="AlphaFoldDB" id="A0A100VIF5"/>
<evidence type="ECO:0000313" key="2">
    <source>
        <dbReference type="Proteomes" id="UP000069697"/>
    </source>
</evidence>
<name>A0A100VIF5_PAEAM</name>
<accession>A0A100VIF5</accession>
<comment type="caution">
    <text evidence="1">The sequence shown here is derived from an EMBL/GenBank/DDBJ whole genome shotgun (WGS) entry which is preliminary data.</text>
</comment>
<proteinExistence type="predicted"/>
<dbReference type="RefSeq" id="WP_062833336.1">
    <property type="nucleotide sequence ID" value="NZ_BCNV01000001.1"/>
</dbReference>
<reference evidence="1 2" key="1">
    <citation type="journal article" date="2016" name="Genome Announc.">
        <title>Draft Genome Sequence of Paenibacillus amylolyticus Heshi-A3, Isolated from Fermented Rice Bran in a Japanese Fermented Seafood Dish.</title>
        <authorList>
            <person name="Akuzawa S."/>
            <person name="Nagaoka J."/>
            <person name="Kanekatsu M."/>
            <person name="Kubota E."/>
            <person name="Ohtake R."/>
            <person name="Suzuki T."/>
            <person name="Kanesaki Y."/>
        </authorList>
    </citation>
    <scope>NUCLEOTIDE SEQUENCE [LARGE SCALE GENOMIC DNA]</scope>
    <source>
        <strain evidence="1 2">Heshi-A3</strain>
    </source>
</reference>
<gene>
    <name evidence="1" type="ORF">PAHA3_0523</name>
</gene>
<dbReference type="Proteomes" id="UP000069697">
    <property type="component" value="Unassembled WGS sequence"/>
</dbReference>
<organism evidence="1 2">
    <name type="scientific">Paenibacillus amylolyticus</name>
    <dbReference type="NCBI Taxonomy" id="1451"/>
    <lineage>
        <taxon>Bacteria</taxon>
        <taxon>Bacillati</taxon>
        <taxon>Bacillota</taxon>
        <taxon>Bacilli</taxon>
        <taxon>Bacillales</taxon>
        <taxon>Paenibacillaceae</taxon>
        <taxon>Paenibacillus</taxon>
    </lineage>
</organism>
<evidence type="ECO:0000313" key="1">
    <source>
        <dbReference type="EMBL" id="GAS80453.1"/>
    </source>
</evidence>
<protein>
    <submittedName>
        <fullName evidence="1">Uncharacterized protein</fullName>
    </submittedName>
</protein>
<reference evidence="2" key="2">
    <citation type="submission" date="2016-01" db="EMBL/GenBank/DDBJ databases">
        <title>Draft Genome Sequence of Paenibacillus amylolyticus Heshi-A3 that Was Isolated from Fermented Rice Bran with Aging Salted Mackerel, Which Was Named Heshiko as Traditional Fermented Seafood in Japan.</title>
        <authorList>
            <person name="Akuzawa S."/>
            <person name="Nakagawa J."/>
            <person name="Kanekatsu T."/>
            <person name="Kubota E."/>
            <person name="Ohtake R."/>
            <person name="Suzuki T."/>
            <person name="Kanesaki Y."/>
        </authorList>
    </citation>
    <scope>NUCLEOTIDE SEQUENCE [LARGE SCALE GENOMIC DNA]</scope>
    <source>
        <strain evidence="2">Heshi-A3</strain>
    </source>
</reference>
<sequence length="259" mass="30973">MDAFLEQINELNELQKDLVSLHPLFAEHYPVVVAYEALLYIYDYSSKTQQYEWVKTVPDDLYIPDECLAAMPVHHMDGRMCAIVTDAAFKDLKQKVYLFHEYVHCYVYEKYDERIVNRLKIKHKMDQLKRVTWELDYEFPYEDEVVVERINSLLSALKSKDLTQVHTARKALFTSLNEEQAEYWSWLEWNEGYARYVENLIRAKFGQESNHFGDTAPFNRLVFYECGSEYISLLVKEQPEYHMDLEQLFDRMQVERIEG</sequence>
<dbReference type="EMBL" id="BCNV01000001">
    <property type="protein sequence ID" value="GAS80453.1"/>
    <property type="molecule type" value="Genomic_DNA"/>
</dbReference>